<organism evidence="13 14">
    <name type="scientific">Cardiocondyla obscurior</name>
    <dbReference type="NCBI Taxonomy" id="286306"/>
    <lineage>
        <taxon>Eukaryota</taxon>
        <taxon>Metazoa</taxon>
        <taxon>Ecdysozoa</taxon>
        <taxon>Arthropoda</taxon>
        <taxon>Hexapoda</taxon>
        <taxon>Insecta</taxon>
        <taxon>Pterygota</taxon>
        <taxon>Neoptera</taxon>
        <taxon>Endopterygota</taxon>
        <taxon>Hymenoptera</taxon>
        <taxon>Apocrita</taxon>
        <taxon>Aculeata</taxon>
        <taxon>Formicoidea</taxon>
        <taxon>Formicidae</taxon>
        <taxon>Myrmicinae</taxon>
        <taxon>Cardiocondyla</taxon>
    </lineage>
</organism>
<evidence type="ECO:0000256" key="9">
    <source>
        <dbReference type="ARBA" id="ARBA00081109"/>
    </source>
</evidence>
<evidence type="ECO:0000256" key="1">
    <source>
        <dbReference type="ARBA" id="ARBA00004245"/>
    </source>
</evidence>
<evidence type="ECO:0000256" key="3">
    <source>
        <dbReference type="ARBA" id="ARBA00023054"/>
    </source>
</evidence>
<comment type="subcellular location">
    <subcellularLocation>
        <location evidence="1">Cytoplasm</location>
        <location evidence="1">Cytoskeleton</location>
    </subcellularLocation>
</comment>
<dbReference type="AlphaFoldDB" id="A0AAW2F7P6"/>
<dbReference type="EMBL" id="JADYXP020000014">
    <property type="protein sequence ID" value="KAL0110190.1"/>
    <property type="molecule type" value="Genomic_DNA"/>
</dbReference>
<proteinExistence type="predicted"/>
<feature type="region of interest" description="Disordered" evidence="11">
    <location>
        <begin position="449"/>
        <end position="479"/>
    </location>
</feature>
<evidence type="ECO:0000256" key="11">
    <source>
        <dbReference type="SAM" id="MobiDB-lite"/>
    </source>
</evidence>
<evidence type="ECO:0000313" key="14">
    <source>
        <dbReference type="Proteomes" id="UP001430953"/>
    </source>
</evidence>
<dbReference type="GO" id="GO:0043130">
    <property type="term" value="F:ubiquitin binding"/>
    <property type="evidence" value="ECO:0007669"/>
    <property type="project" value="TreeGrafter"/>
</dbReference>
<accession>A0AAW2F7P6</accession>
<dbReference type="GO" id="GO:0043161">
    <property type="term" value="P:proteasome-mediated ubiquitin-dependent protein catabolic process"/>
    <property type="evidence" value="ECO:0007669"/>
    <property type="project" value="TreeGrafter"/>
</dbReference>
<feature type="compositionally biased region" description="Polar residues" evidence="11">
    <location>
        <begin position="360"/>
        <end position="371"/>
    </location>
</feature>
<dbReference type="Proteomes" id="UP001430953">
    <property type="component" value="Unassembled WGS sequence"/>
</dbReference>
<protein>
    <recommendedName>
        <fullName evidence="7">UBX domain-containing protein 11</fullName>
    </recommendedName>
    <alternativeName>
        <fullName evidence="9">Socius</fullName>
    </alternativeName>
    <alternativeName>
        <fullName evidence="8">UBX domain-containing protein 5</fullName>
    </alternativeName>
</protein>
<feature type="domain" description="SEP" evidence="12">
    <location>
        <begin position="257"/>
        <end position="321"/>
    </location>
</feature>
<gene>
    <name evidence="13" type="ORF">PUN28_013679</name>
</gene>
<keyword evidence="4" id="KW-0206">Cytoskeleton</keyword>
<dbReference type="SMART" id="SM00553">
    <property type="entry name" value="SEP"/>
    <property type="match status" value="1"/>
</dbReference>
<dbReference type="PANTHER" id="PTHR23333:SF4">
    <property type="entry name" value="UBX DOMAIN-CONTAINING PROTEIN 11"/>
    <property type="match status" value="1"/>
</dbReference>
<keyword evidence="3 10" id="KW-0175">Coiled coil</keyword>
<evidence type="ECO:0000259" key="12">
    <source>
        <dbReference type="PROSITE" id="PS51399"/>
    </source>
</evidence>
<reference evidence="13 14" key="1">
    <citation type="submission" date="2023-03" db="EMBL/GenBank/DDBJ databases">
        <title>High recombination rates correlate with genetic variation in Cardiocondyla obscurior ants.</title>
        <authorList>
            <person name="Errbii M."/>
        </authorList>
    </citation>
    <scope>NUCLEOTIDE SEQUENCE [LARGE SCALE GENOMIC DNA]</scope>
    <source>
        <strain evidence="13">Alpha-2009</strain>
        <tissue evidence="13">Whole body</tissue>
    </source>
</reference>
<evidence type="ECO:0000313" key="13">
    <source>
        <dbReference type="EMBL" id="KAL0110190.1"/>
    </source>
</evidence>
<name>A0AAW2F7P6_9HYME</name>
<dbReference type="Gene3D" id="3.30.420.210">
    <property type="entry name" value="SEP domain"/>
    <property type="match status" value="1"/>
</dbReference>
<evidence type="ECO:0000256" key="10">
    <source>
        <dbReference type="SAM" id="Coils"/>
    </source>
</evidence>
<keyword evidence="2" id="KW-0963">Cytoplasm</keyword>
<feature type="coiled-coil region" evidence="10">
    <location>
        <begin position="112"/>
        <end position="167"/>
    </location>
</feature>
<dbReference type="PANTHER" id="PTHR23333">
    <property type="entry name" value="UBX DOMAIN CONTAINING PROTEIN"/>
    <property type="match status" value="1"/>
</dbReference>
<dbReference type="SUPFAM" id="SSF102848">
    <property type="entry name" value="NSFL1 (p97 ATPase) cofactor p47, SEP domain"/>
    <property type="match status" value="1"/>
</dbReference>
<dbReference type="GO" id="GO:0005856">
    <property type="term" value="C:cytoskeleton"/>
    <property type="evidence" value="ECO:0007669"/>
    <property type="project" value="UniProtKB-SubCell"/>
</dbReference>
<evidence type="ECO:0000256" key="4">
    <source>
        <dbReference type="ARBA" id="ARBA00023212"/>
    </source>
</evidence>
<dbReference type="FunFam" id="3.30.420.210:FF:000003">
    <property type="entry name" value="UBX domain protein 11"/>
    <property type="match status" value="1"/>
</dbReference>
<evidence type="ECO:0000256" key="8">
    <source>
        <dbReference type="ARBA" id="ARBA00075811"/>
    </source>
</evidence>
<evidence type="ECO:0000256" key="2">
    <source>
        <dbReference type="ARBA" id="ARBA00022490"/>
    </source>
</evidence>
<evidence type="ECO:0000256" key="5">
    <source>
        <dbReference type="ARBA" id="ARBA00059434"/>
    </source>
</evidence>
<evidence type="ECO:0000256" key="7">
    <source>
        <dbReference type="ARBA" id="ARBA00073759"/>
    </source>
</evidence>
<comment type="caution">
    <text evidence="13">The sequence shown here is derived from an EMBL/GenBank/DDBJ whole genome shotgun (WGS) entry which is preliminary data.</text>
</comment>
<sequence length="641" mass="72044">MNQKNFLIQSKKRRTKNSLMSHDSDCKLKTLPSSTCISDISAADLKIDLSEDNKIMLGYGKSSTQVNKSVSNSNLSTRKLWNKTFKTTRNSVAVNDIIEEESELIGILTKQLHVAESQMRKMQSVLTKAEESLQTKDQEIGRLKRKIKEWENKYKSQELLRKKEQQSHANNSEYFYQRCLTLEHKISDMEKFLTDYGLIWVGNSKDTTSVDDDSNNYVDACYEQLVANIDQLNLAAGKGEVHIHHNEKGGGATFKTTSCMTLKLYKNGMRVNEGPLRSYNNPSAISFVRDILDGYFPSELQQDYPDGVPFMIEDHRTVLHVEDSVCFPGQGYRLGKQSPVDNVLSTTSFRSNNVRHRPTRVNSSSKDSTSMNIPLSLSRMLDSKTSSESPSVNFISLRSQILASHNNACSSSHLQSHINAELALSSRREKRESAMKNIEYDISLNEQSSKSRDTLRSASNSKTRYHSFSDRSSSRSRALNNRFRLRSKSANSPGDRLGIKSILKSKTLSTAGINKIGEIKDVDLAFESLAMKHPRGSKSATSAKKITSPLLRHINEAAGKPNELRLKVRSLTGSTIYLVHILADESVAKLYELLDKAISTSAYKGYKVVLSGYSPKRLHRVNTSLKEIGINRDCVLHLVHD</sequence>
<keyword evidence="14" id="KW-1185">Reference proteome</keyword>
<evidence type="ECO:0000256" key="6">
    <source>
        <dbReference type="ARBA" id="ARBA00062345"/>
    </source>
</evidence>
<feature type="region of interest" description="Disordered" evidence="11">
    <location>
        <begin position="350"/>
        <end position="371"/>
    </location>
</feature>
<comment type="function">
    <text evidence="5">May be involved in the reorganization of actin cytoskeleton mediated by RND1, RND2 and RND3. Promotes RHOA activation mediated by GNA12 and GNA13.</text>
</comment>
<dbReference type="PROSITE" id="PS51399">
    <property type="entry name" value="SEP"/>
    <property type="match status" value="1"/>
</dbReference>
<comment type="subunit">
    <text evidence="6">Interacts with GNA12, GNA13, RND1, RND2 and RND3.</text>
</comment>
<dbReference type="Pfam" id="PF08059">
    <property type="entry name" value="SEP"/>
    <property type="match status" value="1"/>
</dbReference>
<dbReference type="InterPro" id="IPR012989">
    <property type="entry name" value="SEP_domain"/>
</dbReference>
<dbReference type="InterPro" id="IPR036241">
    <property type="entry name" value="NSFL1C_SEP_dom_sf"/>
</dbReference>